<organism evidence="1 2">
    <name type="scientific">Panagrolaimus sp. ES5</name>
    <dbReference type="NCBI Taxonomy" id="591445"/>
    <lineage>
        <taxon>Eukaryota</taxon>
        <taxon>Metazoa</taxon>
        <taxon>Ecdysozoa</taxon>
        <taxon>Nematoda</taxon>
        <taxon>Chromadorea</taxon>
        <taxon>Rhabditida</taxon>
        <taxon>Tylenchina</taxon>
        <taxon>Panagrolaimomorpha</taxon>
        <taxon>Panagrolaimoidea</taxon>
        <taxon>Panagrolaimidae</taxon>
        <taxon>Panagrolaimus</taxon>
    </lineage>
</organism>
<reference evidence="2" key="1">
    <citation type="submission" date="2022-11" db="UniProtKB">
        <authorList>
            <consortium name="WormBaseParasite"/>
        </authorList>
    </citation>
    <scope>IDENTIFICATION</scope>
</reference>
<proteinExistence type="predicted"/>
<protein>
    <submittedName>
        <fullName evidence="2">C-type lectin domain-containing protein</fullName>
    </submittedName>
</protein>
<dbReference type="Proteomes" id="UP000887579">
    <property type="component" value="Unplaced"/>
</dbReference>
<accession>A0AC34FWZ6</accession>
<name>A0AC34FWZ6_9BILA</name>
<sequence>MNGLIFSFLILYIFFVFGNTKCPEGTSQSLSDNTTCFSFVWKKQPFVIAEEICIQNGGHLTSIHDGFDNVLIRETAQQNFTDSVSSDFWIGLNNLETSAFSWIDGTPIDFVDWGKGQPNNSPGNSCGSVNLSEGQWISDNCDKPKPFVCVIKTFSFTSTTALETTTIKAKQCPNSWIYYDHTGFCYCVFNKTSNWGDAEDWCFSQGGHLASIHSLAENSFVTNLIPFDPNDHSCDYGNFVYIGLYTLTDQATWRWTDDSPYDYSGWAPGRPAHKNARCGMILNGPPCGFPVESWAEYFCGDIVTHFICKKSLN</sequence>
<evidence type="ECO:0000313" key="1">
    <source>
        <dbReference type="Proteomes" id="UP000887579"/>
    </source>
</evidence>
<dbReference type="WBParaSite" id="ES5_v2.g21931.t1">
    <property type="protein sequence ID" value="ES5_v2.g21931.t1"/>
    <property type="gene ID" value="ES5_v2.g21931"/>
</dbReference>
<evidence type="ECO:0000313" key="2">
    <source>
        <dbReference type="WBParaSite" id="ES5_v2.g21931.t1"/>
    </source>
</evidence>